<evidence type="ECO:0000313" key="1">
    <source>
        <dbReference type="EMBL" id="GIY22997.1"/>
    </source>
</evidence>
<dbReference type="EMBL" id="BPLR01008224">
    <property type="protein sequence ID" value="GIY22997.1"/>
    <property type="molecule type" value="Genomic_DNA"/>
</dbReference>
<dbReference type="Proteomes" id="UP001054945">
    <property type="component" value="Unassembled WGS sequence"/>
</dbReference>
<organism evidence="1 2">
    <name type="scientific">Caerostris extrusa</name>
    <name type="common">Bark spider</name>
    <name type="synonym">Caerostris bankana</name>
    <dbReference type="NCBI Taxonomy" id="172846"/>
    <lineage>
        <taxon>Eukaryota</taxon>
        <taxon>Metazoa</taxon>
        <taxon>Ecdysozoa</taxon>
        <taxon>Arthropoda</taxon>
        <taxon>Chelicerata</taxon>
        <taxon>Arachnida</taxon>
        <taxon>Araneae</taxon>
        <taxon>Araneomorphae</taxon>
        <taxon>Entelegynae</taxon>
        <taxon>Araneoidea</taxon>
        <taxon>Araneidae</taxon>
        <taxon>Caerostris</taxon>
    </lineage>
</organism>
<proteinExistence type="predicted"/>
<accession>A0AAV4RRB5</accession>
<dbReference type="AlphaFoldDB" id="A0AAV4RRB5"/>
<comment type="caution">
    <text evidence="1">The sequence shown here is derived from an EMBL/GenBank/DDBJ whole genome shotgun (WGS) entry which is preliminary data.</text>
</comment>
<evidence type="ECO:0000313" key="2">
    <source>
        <dbReference type="Proteomes" id="UP001054945"/>
    </source>
</evidence>
<reference evidence="1 2" key="1">
    <citation type="submission" date="2021-06" db="EMBL/GenBank/DDBJ databases">
        <title>Caerostris extrusa draft genome.</title>
        <authorList>
            <person name="Kono N."/>
            <person name="Arakawa K."/>
        </authorList>
    </citation>
    <scope>NUCLEOTIDE SEQUENCE [LARGE SCALE GENOMIC DNA]</scope>
</reference>
<protein>
    <submittedName>
        <fullName evidence="1">Uncharacterized protein</fullName>
    </submittedName>
</protein>
<gene>
    <name evidence="1" type="ORF">CEXT_480001</name>
</gene>
<sequence>MSSSDTQWKIRSSDAFLARKVPRARAKDQATICGTLRDVDGCAGDVKASTNVLRGGKFSSGFCATKSRFVWIPAYLDLTYGRLGAGVSAQRAQELIKETKNRWATKLLVTCRHRMEGKVEEDVLEDPLETKAIC</sequence>
<keyword evidence="2" id="KW-1185">Reference proteome</keyword>
<name>A0AAV4RRB5_CAEEX</name>